<protein>
    <submittedName>
        <fullName evidence="3">Uncharacterized protein</fullName>
    </submittedName>
</protein>
<feature type="compositionally biased region" description="Low complexity" evidence="2">
    <location>
        <begin position="66"/>
        <end position="85"/>
    </location>
</feature>
<evidence type="ECO:0000256" key="2">
    <source>
        <dbReference type="SAM" id="MobiDB-lite"/>
    </source>
</evidence>
<name>A0A7R9WXA7_9STRA</name>
<dbReference type="GO" id="GO:0016491">
    <property type="term" value="F:oxidoreductase activity"/>
    <property type="evidence" value="ECO:0007669"/>
    <property type="project" value="InterPro"/>
</dbReference>
<sequence length="524" mass="58373">MHLCQSMWTRATDRGTVSRSRIERGNIALVGGVEAFQHHRLNGKALRSTRPSQCRVPSRDGFLPMHSQSHPHSHSASETVSSSSSLPADRPYGMAQVDYSAAAEYVDAHYGIHDYFGPSRNAKASEPIYDARAGFIEDVDDKGVVSQQRIEYPASLETNGFGISNVSTDATVDYTDLNDVGNKYLKELRDVVIPQALNGGAPEGGGRRLRSVVFWHPMIRGEEETIGSQRAARQNEPSTASVATNVHIDIDAGAFGLDGILNLVHKNQVPIDDGVGVSYSSDSHERTNLDGQGDGGCNLGTLHPDFCPKRAQQQIRDENLRFVLLNIWRPLVPVHDARSPLGILATRYPQQRRWDRNSIGNSIDGMREWVGEEEEEGTGNSCCFPRRPCMQRSRWYTFPSMQSNECLIFKQFDRRTDMPSDLRHSALIGLERIPYAIPQESANQPSPNPGRSHSTLPLQPPDGIPRRSFDIKALVLIEEAVDVENDRLHEAFTPRLTLEESGEFCDCQSKKNRDSNSVRIDNDM</sequence>
<proteinExistence type="inferred from homology"/>
<gene>
    <name evidence="3" type="ORF">CAUS1442_LOCUS10757</name>
</gene>
<feature type="compositionally biased region" description="Polar residues" evidence="2">
    <location>
        <begin position="440"/>
        <end position="457"/>
    </location>
</feature>
<evidence type="ECO:0000256" key="1">
    <source>
        <dbReference type="ARBA" id="ARBA00023604"/>
    </source>
</evidence>
<organism evidence="3">
    <name type="scientific">Craspedostauros australis</name>
    <dbReference type="NCBI Taxonomy" id="1486917"/>
    <lineage>
        <taxon>Eukaryota</taxon>
        <taxon>Sar</taxon>
        <taxon>Stramenopiles</taxon>
        <taxon>Ochrophyta</taxon>
        <taxon>Bacillariophyta</taxon>
        <taxon>Bacillariophyceae</taxon>
        <taxon>Bacillariophycidae</taxon>
        <taxon>Naviculales</taxon>
        <taxon>Naviculaceae</taxon>
        <taxon>Craspedostauros</taxon>
    </lineage>
</organism>
<feature type="region of interest" description="Disordered" evidence="2">
    <location>
        <begin position="46"/>
        <end position="88"/>
    </location>
</feature>
<dbReference type="EMBL" id="HBEF01017308">
    <property type="protein sequence ID" value="CAD8338624.1"/>
    <property type="molecule type" value="Transcribed_RNA"/>
</dbReference>
<dbReference type="PANTHER" id="PTHR34598:SF3">
    <property type="entry name" value="OXIDOREDUCTASE AN1597"/>
    <property type="match status" value="1"/>
</dbReference>
<dbReference type="InterPro" id="IPR044053">
    <property type="entry name" value="AsaB-like"/>
</dbReference>
<feature type="region of interest" description="Disordered" evidence="2">
    <location>
        <begin position="439"/>
        <end position="463"/>
    </location>
</feature>
<dbReference type="PANTHER" id="PTHR34598">
    <property type="entry name" value="BLL6449 PROTEIN"/>
    <property type="match status" value="1"/>
</dbReference>
<comment type="similarity">
    <text evidence="1">Belongs to the asaB hydroxylase/desaturase family.</text>
</comment>
<accession>A0A7R9WXA7</accession>
<evidence type="ECO:0000313" key="3">
    <source>
        <dbReference type="EMBL" id="CAD8338624.1"/>
    </source>
</evidence>
<reference evidence="3" key="1">
    <citation type="submission" date="2021-01" db="EMBL/GenBank/DDBJ databases">
        <authorList>
            <person name="Corre E."/>
            <person name="Pelletier E."/>
            <person name="Niang G."/>
            <person name="Scheremetjew M."/>
            <person name="Finn R."/>
            <person name="Kale V."/>
            <person name="Holt S."/>
            <person name="Cochrane G."/>
            <person name="Meng A."/>
            <person name="Brown T."/>
            <person name="Cohen L."/>
        </authorList>
    </citation>
    <scope>NUCLEOTIDE SEQUENCE</scope>
    <source>
        <strain evidence="3">CCMP3328</strain>
    </source>
</reference>
<dbReference type="AlphaFoldDB" id="A0A7R9WXA7"/>